<dbReference type="AlphaFoldDB" id="A0A2T6B8B9"/>
<gene>
    <name evidence="1" type="ORF">C8N34_10246</name>
</gene>
<evidence type="ECO:0000313" key="1">
    <source>
        <dbReference type="EMBL" id="PTX52268.1"/>
    </source>
</evidence>
<dbReference type="RefSeq" id="WP_108127572.1">
    <property type="nucleotide sequence ID" value="NZ_QBKP01000002.1"/>
</dbReference>
<comment type="caution">
    <text evidence="1">The sequence shown here is derived from an EMBL/GenBank/DDBJ whole genome shotgun (WGS) entry which is preliminary data.</text>
</comment>
<name>A0A2T6B8B9_9RHOB</name>
<proteinExistence type="predicted"/>
<organism evidence="1 2">
    <name type="scientific">Gemmobacter caeni</name>
    <dbReference type="NCBI Taxonomy" id="589035"/>
    <lineage>
        <taxon>Bacteria</taxon>
        <taxon>Pseudomonadati</taxon>
        <taxon>Pseudomonadota</taxon>
        <taxon>Alphaproteobacteria</taxon>
        <taxon>Rhodobacterales</taxon>
        <taxon>Paracoccaceae</taxon>
        <taxon>Gemmobacter</taxon>
    </lineage>
</organism>
<dbReference type="EMBL" id="QBKP01000002">
    <property type="protein sequence ID" value="PTX52268.1"/>
    <property type="molecule type" value="Genomic_DNA"/>
</dbReference>
<evidence type="ECO:0000313" key="2">
    <source>
        <dbReference type="Proteomes" id="UP000244224"/>
    </source>
</evidence>
<accession>A0A2T6B8B9</accession>
<dbReference type="Proteomes" id="UP000244224">
    <property type="component" value="Unassembled WGS sequence"/>
</dbReference>
<protein>
    <submittedName>
        <fullName evidence="1">Uncharacterized protein</fullName>
    </submittedName>
</protein>
<keyword evidence="2" id="KW-1185">Reference proteome</keyword>
<reference evidence="1 2" key="1">
    <citation type="submission" date="2018-04" db="EMBL/GenBank/DDBJ databases">
        <title>Genomic Encyclopedia of Archaeal and Bacterial Type Strains, Phase II (KMG-II): from individual species to whole genera.</title>
        <authorList>
            <person name="Goeker M."/>
        </authorList>
    </citation>
    <scope>NUCLEOTIDE SEQUENCE [LARGE SCALE GENOMIC DNA]</scope>
    <source>
        <strain evidence="1 2">DSM 21823</strain>
    </source>
</reference>
<sequence length="68" mass="7773">MDGSEEDPLRALLIEIWDRFHPGILWWANREAATDPANARMVYRELLSGPPGAMGYARRLWPLLPPKS</sequence>